<proteinExistence type="predicted"/>
<evidence type="ECO:0000313" key="3">
    <source>
        <dbReference type="EMBL" id="SMC76512.1"/>
    </source>
</evidence>
<sequence>MKRSYAVILTAILLAGIAAGCGGTTQPTATPSPTLPPTASPTETVSPTMRTERPETTEQVFRVEGLDETVETELYVSPLLYSMYVDTSRYQAEYSDGADRITPSGQSVANVSMEVRYLAGADAQTLEPKYMNDYPEYTDISYLGEIEIGDSGLMATAISASTGDKADSLVMQAYLINDGDGVFVLKITCPAEAQEGHGSRLGQMLETFLPFSH</sequence>
<dbReference type="RefSeq" id="WP_084235062.1">
    <property type="nucleotide sequence ID" value="NZ_FWXW01000006.1"/>
</dbReference>
<dbReference type="STRING" id="1122930.SAMN02745168_2386"/>
<feature type="region of interest" description="Disordered" evidence="1">
    <location>
        <begin position="25"/>
        <end position="55"/>
    </location>
</feature>
<keyword evidence="4" id="KW-1185">Reference proteome</keyword>
<feature type="chain" id="PRO_5012484176" description="Lipoprotein LpqN" evidence="2">
    <location>
        <begin position="21"/>
        <end position="213"/>
    </location>
</feature>
<dbReference type="OrthoDB" id="2871129at2"/>
<feature type="compositionally biased region" description="Low complexity" evidence="1">
    <location>
        <begin position="40"/>
        <end position="49"/>
    </location>
</feature>
<organism evidence="3 4">
    <name type="scientific">Papillibacter cinnamivorans DSM 12816</name>
    <dbReference type="NCBI Taxonomy" id="1122930"/>
    <lineage>
        <taxon>Bacteria</taxon>
        <taxon>Bacillati</taxon>
        <taxon>Bacillota</taxon>
        <taxon>Clostridia</taxon>
        <taxon>Eubacteriales</taxon>
        <taxon>Oscillospiraceae</taxon>
        <taxon>Papillibacter</taxon>
    </lineage>
</organism>
<reference evidence="3 4" key="1">
    <citation type="submission" date="2017-04" db="EMBL/GenBank/DDBJ databases">
        <authorList>
            <person name="Afonso C.L."/>
            <person name="Miller P.J."/>
            <person name="Scott M.A."/>
            <person name="Spackman E."/>
            <person name="Goraichik I."/>
            <person name="Dimitrov K.M."/>
            <person name="Suarez D.L."/>
            <person name="Swayne D.E."/>
        </authorList>
    </citation>
    <scope>NUCLEOTIDE SEQUENCE [LARGE SCALE GENOMIC DNA]</scope>
    <source>
        <strain evidence="3 4">DSM 12816</strain>
    </source>
</reference>
<dbReference type="PROSITE" id="PS51257">
    <property type="entry name" value="PROKAR_LIPOPROTEIN"/>
    <property type="match status" value="1"/>
</dbReference>
<evidence type="ECO:0000256" key="1">
    <source>
        <dbReference type="SAM" id="MobiDB-lite"/>
    </source>
</evidence>
<feature type="signal peptide" evidence="2">
    <location>
        <begin position="1"/>
        <end position="20"/>
    </location>
</feature>
<evidence type="ECO:0008006" key="5">
    <source>
        <dbReference type="Google" id="ProtNLM"/>
    </source>
</evidence>
<dbReference type="Proteomes" id="UP000192790">
    <property type="component" value="Unassembled WGS sequence"/>
</dbReference>
<evidence type="ECO:0000313" key="4">
    <source>
        <dbReference type="Proteomes" id="UP000192790"/>
    </source>
</evidence>
<accession>A0A1W2BV75</accession>
<name>A0A1W2BV75_9FIRM</name>
<keyword evidence="2" id="KW-0732">Signal</keyword>
<protein>
    <recommendedName>
        <fullName evidence="5">Lipoprotein LpqN</fullName>
    </recommendedName>
</protein>
<dbReference type="AlphaFoldDB" id="A0A1W2BV75"/>
<evidence type="ECO:0000256" key="2">
    <source>
        <dbReference type="SAM" id="SignalP"/>
    </source>
</evidence>
<dbReference type="EMBL" id="FWXW01000006">
    <property type="protein sequence ID" value="SMC76512.1"/>
    <property type="molecule type" value="Genomic_DNA"/>
</dbReference>
<gene>
    <name evidence="3" type="ORF">SAMN02745168_2386</name>
</gene>